<feature type="compositionally biased region" description="Basic residues" evidence="1">
    <location>
        <begin position="179"/>
        <end position="189"/>
    </location>
</feature>
<evidence type="ECO:0000313" key="2">
    <source>
        <dbReference type="EMBL" id="GBP95188.1"/>
    </source>
</evidence>
<dbReference type="EMBL" id="BGZK01002595">
    <property type="protein sequence ID" value="GBP95188.1"/>
    <property type="molecule type" value="Genomic_DNA"/>
</dbReference>
<name>A0A4C2A533_EUMVA</name>
<sequence length="197" mass="21834">MQSQMRHGIKVVFHCGTQSVEKIIEIEIVNGIPIADNLIVLRGGANERLRTAGRRASTDYSISSKALSGQTQRQRPARARLLAYPPAPGRPGPRPAPTRPLAGETCPLKPLSSRNTIYMSRGAPQCRAPRPSARHRTPNRIGRRWRSNKACTLTYLRRRCALGGSPPISCSARRPDSRPRRRPGVRHRRGESLPGDD</sequence>
<feature type="region of interest" description="Disordered" evidence="1">
    <location>
        <begin position="164"/>
        <end position="197"/>
    </location>
</feature>
<reference evidence="2 3" key="1">
    <citation type="journal article" date="2019" name="Commun. Biol.">
        <title>The bagworm genome reveals a unique fibroin gene that provides high tensile strength.</title>
        <authorList>
            <person name="Kono N."/>
            <person name="Nakamura H."/>
            <person name="Ohtoshi R."/>
            <person name="Tomita M."/>
            <person name="Numata K."/>
            <person name="Arakawa K."/>
        </authorList>
    </citation>
    <scope>NUCLEOTIDE SEQUENCE [LARGE SCALE GENOMIC DNA]</scope>
</reference>
<evidence type="ECO:0000313" key="3">
    <source>
        <dbReference type="Proteomes" id="UP000299102"/>
    </source>
</evidence>
<comment type="caution">
    <text evidence="2">The sequence shown here is derived from an EMBL/GenBank/DDBJ whole genome shotgun (WGS) entry which is preliminary data.</text>
</comment>
<dbReference type="AlphaFoldDB" id="A0A4C2A533"/>
<gene>
    <name evidence="2" type="ORF">EVAR_67585_1</name>
</gene>
<protein>
    <submittedName>
        <fullName evidence="2">Uncharacterized protein</fullName>
    </submittedName>
</protein>
<keyword evidence="3" id="KW-1185">Reference proteome</keyword>
<organism evidence="2 3">
    <name type="scientific">Eumeta variegata</name>
    <name type="common">Bagworm moth</name>
    <name type="synonym">Eumeta japonica</name>
    <dbReference type="NCBI Taxonomy" id="151549"/>
    <lineage>
        <taxon>Eukaryota</taxon>
        <taxon>Metazoa</taxon>
        <taxon>Ecdysozoa</taxon>
        <taxon>Arthropoda</taxon>
        <taxon>Hexapoda</taxon>
        <taxon>Insecta</taxon>
        <taxon>Pterygota</taxon>
        <taxon>Neoptera</taxon>
        <taxon>Endopterygota</taxon>
        <taxon>Lepidoptera</taxon>
        <taxon>Glossata</taxon>
        <taxon>Ditrysia</taxon>
        <taxon>Tineoidea</taxon>
        <taxon>Psychidae</taxon>
        <taxon>Oiketicinae</taxon>
        <taxon>Eumeta</taxon>
    </lineage>
</organism>
<proteinExistence type="predicted"/>
<dbReference type="Proteomes" id="UP000299102">
    <property type="component" value="Unassembled WGS sequence"/>
</dbReference>
<evidence type="ECO:0000256" key="1">
    <source>
        <dbReference type="SAM" id="MobiDB-lite"/>
    </source>
</evidence>
<accession>A0A4C2A533</accession>
<feature type="compositionally biased region" description="Pro residues" evidence="1">
    <location>
        <begin position="85"/>
        <end position="98"/>
    </location>
</feature>
<feature type="region of interest" description="Disordered" evidence="1">
    <location>
        <begin position="83"/>
        <end position="112"/>
    </location>
</feature>